<comment type="caution">
    <text evidence="6">The sequence shown here is derived from an EMBL/GenBank/DDBJ whole genome shotgun (WGS) entry which is preliminary data.</text>
</comment>
<dbReference type="SUPFAM" id="SSF53850">
    <property type="entry name" value="Periplasmic binding protein-like II"/>
    <property type="match status" value="1"/>
</dbReference>
<gene>
    <name evidence="6" type="ORF">K1W69_20170</name>
</gene>
<protein>
    <submittedName>
        <fullName evidence="6">ABC transporter substrate-binding protein</fullName>
    </submittedName>
</protein>
<dbReference type="AlphaFoldDB" id="A0AAE3D222"/>
<dbReference type="GO" id="GO:1904680">
    <property type="term" value="F:peptide transmembrane transporter activity"/>
    <property type="evidence" value="ECO:0007669"/>
    <property type="project" value="TreeGrafter"/>
</dbReference>
<evidence type="ECO:0000256" key="2">
    <source>
        <dbReference type="ARBA" id="ARBA00005695"/>
    </source>
</evidence>
<evidence type="ECO:0000313" key="6">
    <source>
        <dbReference type="EMBL" id="MBW8639519.1"/>
    </source>
</evidence>
<feature type="domain" description="Solute-binding protein family 5" evidence="5">
    <location>
        <begin position="70"/>
        <end position="448"/>
    </location>
</feature>
<dbReference type="Gene3D" id="3.10.105.10">
    <property type="entry name" value="Dipeptide-binding Protein, Domain 3"/>
    <property type="match status" value="1"/>
</dbReference>
<evidence type="ECO:0000313" key="7">
    <source>
        <dbReference type="Proteomes" id="UP001196509"/>
    </source>
</evidence>
<name>A0AAE3D222_9HYPH</name>
<dbReference type="GO" id="GO:0030288">
    <property type="term" value="C:outer membrane-bounded periplasmic space"/>
    <property type="evidence" value="ECO:0007669"/>
    <property type="project" value="UniProtKB-ARBA"/>
</dbReference>
<dbReference type="Pfam" id="PF00496">
    <property type="entry name" value="SBP_bac_5"/>
    <property type="match status" value="1"/>
</dbReference>
<dbReference type="GO" id="GO:0043190">
    <property type="term" value="C:ATP-binding cassette (ABC) transporter complex"/>
    <property type="evidence" value="ECO:0007669"/>
    <property type="project" value="InterPro"/>
</dbReference>
<sequence>MRRLKTIVLSAAIGAAMLAGTVSASAEEVLRLRLNGDINTLDPISTTNFTIRNAAYLMYDTLFALDSNYEVQPQMAEGYTLSDDGRVYTITLRDGLMFHDGSPVTGADVVASIQRWGKVDGLGKILFSKLQSIEAPDDKTVVLTMNEPWGQVIPALGKISSNVPVIMPASQAANDPSEAVANPIGSGPYKLLPDEWVPGSIAVFEKFGDYVPRDEPADMAAGGKVAHFDRVELVYIPDTATAIDALIAGEIDWIEEVPADMLAFFEGADSAKPIAARQSGNSMQLVVNHLNPPFDDPKIRHALQWAVEQKPFLQAAYGNATDRYLECAAVFFCDTPYATDANTERVLNRDVDKAKALLEEAGYDGTPVVLMHVTDIPAHDAYYSVLKPMLEEAGFVVDDQPSDWATVATRRASKEPVADGGWNLFFTGWGFVDQSNPMTNVYVAGDCDNGWFGWACSEELQELRKQFAEAEDPEVKKALAEKMQILTHDLVSYVPLGQSFPSQGIATNLEGFIESPVPFFWEVQRTQ</sequence>
<comment type="subcellular location">
    <subcellularLocation>
        <location evidence="1">Periplasm</location>
    </subcellularLocation>
</comment>
<dbReference type="PANTHER" id="PTHR30290:SF38">
    <property type="entry name" value="D,D-DIPEPTIDE-BINDING PERIPLASMIC PROTEIN DDPA-RELATED"/>
    <property type="match status" value="1"/>
</dbReference>
<dbReference type="PIRSF" id="PIRSF002741">
    <property type="entry name" value="MppA"/>
    <property type="match status" value="1"/>
</dbReference>
<comment type="similarity">
    <text evidence="2">Belongs to the bacterial solute-binding protein 5 family.</text>
</comment>
<dbReference type="InterPro" id="IPR030678">
    <property type="entry name" value="Peptide/Ni-bd"/>
</dbReference>
<dbReference type="CDD" id="cd08502">
    <property type="entry name" value="PBP2_NikA_DppA_OppA_like_16"/>
    <property type="match status" value="1"/>
</dbReference>
<organism evidence="6 7">
    <name type="scientific">Flavimaribacter sediminis</name>
    <dbReference type="NCBI Taxonomy" id="2865987"/>
    <lineage>
        <taxon>Bacteria</taxon>
        <taxon>Pseudomonadati</taxon>
        <taxon>Pseudomonadota</taxon>
        <taxon>Alphaproteobacteria</taxon>
        <taxon>Hyphomicrobiales</taxon>
        <taxon>Rhizobiaceae</taxon>
        <taxon>Flavimaribacter</taxon>
    </lineage>
</organism>
<keyword evidence="3 4" id="KW-0732">Signal</keyword>
<evidence type="ECO:0000256" key="1">
    <source>
        <dbReference type="ARBA" id="ARBA00004418"/>
    </source>
</evidence>
<feature type="signal peptide" evidence="4">
    <location>
        <begin position="1"/>
        <end position="26"/>
    </location>
</feature>
<keyword evidence="7" id="KW-1185">Reference proteome</keyword>
<evidence type="ECO:0000259" key="5">
    <source>
        <dbReference type="Pfam" id="PF00496"/>
    </source>
</evidence>
<accession>A0AAE3D222</accession>
<dbReference type="RefSeq" id="WP_220230245.1">
    <property type="nucleotide sequence ID" value="NZ_JAICBX010000004.1"/>
</dbReference>
<dbReference type="EMBL" id="JAICBX010000004">
    <property type="protein sequence ID" value="MBW8639519.1"/>
    <property type="molecule type" value="Genomic_DNA"/>
</dbReference>
<dbReference type="Gene3D" id="3.40.190.10">
    <property type="entry name" value="Periplasmic binding protein-like II"/>
    <property type="match status" value="1"/>
</dbReference>
<feature type="chain" id="PRO_5042258608" evidence="4">
    <location>
        <begin position="27"/>
        <end position="527"/>
    </location>
</feature>
<dbReference type="Proteomes" id="UP001196509">
    <property type="component" value="Unassembled WGS sequence"/>
</dbReference>
<evidence type="ECO:0000256" key="3">
    <source>
        <dbReference type="ARBA" id="ARBA00022729"/>
    </source>
</evidence>
<proteinExistence type="inferred from homology"/>
<dbReference type="InterPro" id="IPR039424">
    <property type="entry name" value="SBP_5"/>
</dbReference>
<dbReference type="PANTHER" id="PTHR30290">
    <property type="entry name" value="PERIPLASMIC BINDING COMPONENT OF ABC TRANSPORTER"/>
    <property type="match status" value="1"/>
</dbReference>
<evidence type="ECO:0000256" key="4">
    <source>
        <dbReference type="SAM" id="SignalP"/>
    </source>
</evidence>
<reference evidence="6" key="1">
    <citation type="submission" date="2021-08" db="EMBL/GenBank/DDBJ databases">
        <title>Hoeflea bacterium WL0058 sp. nov., isolated from the sediment.</title>
        <authorList>
            <person name="Wang L."/>
            <person name="Zhang D."/>
        </authorList>
    </citation>
    <scope>NUCLEOTIDE SEQUENCE</scope>
    <source>
        <strain evidence="6">WL0058</strain>
    </source>
</reference>
<dbReference type="InterPro" id="IPR000914">
    <property type="entry name" value="SBP_5_dom"/>
</dbReference>
<dbReference type="GO" id="GO:0015833">
    <property type="term" value="P:peptide transport"/>
    <property type="evidence" value="ECO:0007669"/>
    <property type="project" value="TreeGrafter"/>
</dbReference>